<keyword evidence="1" id="KW-0472">Membrane</keyword>
<gene>
    <name evidence="2" type="ORF">NW112_01350</name>
</gene>
<dbReference type="Proteomes" id="UP001081438">
    <property type="component" value="Unassembled WGS sequence"/>
</dbReference>
<evidence type="ECO:0000313" key="3">
    <source>
        <dbReference type="Proteomes" id="UP001081438"/>
    </source>
</evidence>
<evidence type="ECO:0000313" key="2">
    <source>
        <dbReference type="EMBL" id="MCY1593884.1"/>
    </source>
</evidence>
<feature type="transmembrane region" description="Helical" evidence="1">
    <location>
        <begin position="5"/>
        <end position="26"/>
    </location>
</feature>
<sequence length="121" mass="13969">MNKYLIYVACLIALIPIEFFCLFFDYKKEISFFYIVLFIMSAVIGFFARNYKQYILILISRIIGTIISVVCTQLFINTFASNGYFKPFGASGYAIFLGILSQLIILAIIGIIFVFRPRRNK</sequence>
<dbReference type="AlphaFoldDB" id="A0A9Q4D4Q8"/>
<dbReference type="EMBL" id="JANSKX010000003">
    <property type="protein sequence ID" value="MCY1593884.1"/>
    <property type="molecule type" value="Genomic_DNA"/>
</dbReference>
<feature type="transmembrane region" description="Helical" evidence="1">
    <location>
        <begin position="55"/>
        <end position="76"/>
    </location>
</feature>
<reference evidence="2" key="1">
    <citation type="journal article" date="2022" name="Int. J. Mol. Sci.">
        <title>Phenotypic and genotypic virulence characterisation of Staphylococcus pettenkoferi strains isolated from human bloodstream and diabetic foot infections.</title>
        <authorList>
            <person name="Magnan C."/>
        </authorList>
    </citation>
    <scope>NUCLEOTIDE SEQUENCE</scope>
    <source>
        <strain evidence="2">NSP020P</strain>
    </source>
</reference>
<feature type="transmembrane region" description="Helical" evidence="1">
    <location>
        <begin position="32"/>
        <end position="48"/>
    </location>
</feature>
<keyword evidence="1" id="KW-0812">Transmembrane</keyword>
<evidence type="ECO:0000256" key="1">
    <source>
        <dbReference type="SAM" id="Phobius"/>
    </source>
</evidence>
<comment type="caution">
    <text evidence="2">The sequence shown here is derived from an EMBL/GenBank/DDBJ whole genome shotgun (WGS) entry which is preliminary data.</text>
</comment>
<accession>A0A9Q4D4Q8</accession>
<keyword evidence="1" id="KW-1133">Transmembrane helix</keyword>
<protein>
    <submittedName>
        <fullName evidence="2">Uncharacterized protein</fullName>
    </submittedName>
</protein>
<organism evidence="2 3">
    <name type="scientific">Staphylococcus pettenkoferi</name>
    <dbReference type="NCBI Taxonomy" id="170573"/>
    <lineage>
        <taxon>Bacteria</taxon>
        <taxon>Bacillati</taxon>
        <taxon>Bacillota</taxon>
        <taxon>Bacilli</taxon>
        <taxon>Bacillales</taxon>
        <taxon>Staphylococcaceae</taxon>
        <taxon>Staphylococcus</taxon>
    </lineage>
</organism>
<feature type="transmembrane region" description="Helical" evidence="1">
    <location>
        <begin position="88"/>
        <end position="115"/>
    </location>
</feature>
<name>A0A9Q4D4Q8_9STAP</name>
<dbReference type="RefSeq" id="WP_268211111.1">
    <property type="nucleotide sequence ID" value="NZ_JANSKK010000005.1"/>
</dbReference>
<proteinExistence type="predicted"/>